<proteinExistence type="predicted"/>
<dbReference type="AlphaFoldDB" id="A0A3D9HB74"/>
<sequence length="245" mass="28158">MSLRNFKTSNPVFNRYFWDDTKSSAKTMSVSGIIFKSIISILIIALITTYVWKLNEAGASMQWFTLGGMLAAAIVSVLISIRQHWSPILVPLYVIAKGFFLGGCSAYAHRHYPDLPYQAIGVTIITFFVMLLLYQLRLIVVTKKLRSVIITATVSIMVTYLITWILSFFGIKNYIWGTSWFAIVFNILAAVVASFALLLDFDYIERYKNRAPKYKEWIATWGLLATLIWLYIEVLRLMQKFALRF</sequence>
<dbReference type="InterPro" id="IPR010539">
    <property type="entry name" value="BaxI_1-like"/>
</dbReference>
<name>A0A3D9HB74_9FLAO</name>
<evidence type="ECO:0000256" key="1">
    <source>
        <dbReference type="SAM" id="Phobius"/>
    </source>
</evidence>
<comment type="caution">
    <text evidence="2">The sequence shown here is derived from an EMBL/GenBank/DDBJ whole genome shotgun (WGS) entry which is preliminary data.</text>
</comment>
<dbReference type="OrthoDB" id="116480at2"/>
<feature type="transmembrane region" description="Helical" evidence="1">
    <location>
        <begin position="218"/>
        <end position="238"/>
    </location>
</feature>
<dbReference type="PANTHER" id="PTHR41282">
    <property type="entry name" value="CONSERVED TRANSMEMBRANE PROTEIN-RELATED"/>
    <property type="match status" value="1"/>
</dbReference>
<keyword evidence="3" id="KW-1185">Reference proteome</keyword>
<protein>
    <submittedName>
        <fullName evidence="2">Putative YccA/Bax inhibitor family protein</fullName>
    </submittedName>
</protein>
<organism evidence="2 3">
    <name type="scientific">Winogradskyella eximia</name>
    <dbReference type="NCBI Taxonomy" id="262006"/>
    <lineage>
        <taxon>Bacteria</taxon>
        <taxon>Pseudomonadati</taxon>
        <taxon>Bacteroidota</taxon>
        <taxon>Flavobacteriia</taxon>
        <taxon>Flavobacteriales</taxon>
        <taxon>Flavobacteriaceae</taxon>
        <taxon>Winogradskyella</taxon>
    </lineage>
</organism>
<keyword evidence="1" id="KW-1133">Transmembrane helix</keyword>
<dbReference type="Proteomes" id="UP000256980">
    <property type="component" value="Unassembled WGS sequence"/>
</dbReference>
<keyword evidence="1" id="KW-0812">Transmembrane</keyword>
<dbReference type="EMBL" id="QRDV01000001">
    <property type="protein sequence ID" value="RED46714.1"/>
    <property type="molecule type" value="Genomic_DNA"/>
</dbReference>
<feature type="transmembrane region" description="Helical" evidence="1">
    <location>
        <begin position="115"/>
        <end position="136"/>
    </location>
</feature>
<feature type="transmembrane region" description="Helical" evidence="1">
    <location>
        <begin position="63"/>
        <end position="81"/>
    </location>
</feature>
<dbReference type="PANTHER" id="PTHR41282:SF1">
    <property type="entry name" value="CONSERVED TRANSMEMBRANE PROTEIN-RELATED"/>
    <property type="match status" value="1"/>
</dbReference>
<evidence type="ECO:0000313" key="2">
    <source>
        <dbReference type="EMBL" id="RED46714.1"/>
    </source>
</evidence>
<dbReference type="RefSeq" id="WP_115815833.1">
    <property type="nucleotide sequence ID" value="NZ_QRDV01000001.1"/>
</dbReference>
<dbReference type="Pfam" id="PF12811">
    <property type="entry name" value="BaxI_1"/>
    <property type="match status" value="1"/>
</dbReference>
<evidence type="ECO:0000313" key="3">
    <source>
        <dbReference type="Proteomes" id="UP000256980"/>
    </source>
</evidence>
<feature type="transmembrane region" description="Helical" evidence="1">
    <location>
        <begin position="33"/>
        <end position="51"/>
    </location>
</feature>
<keyword evidence="1" id="KW-0472">Membrane</keyword>
<reference evidence="2 3" key="1">
    <citation type="submission" date="2018-07" db="EMBL/GenBank/DDBJ databases">
        <title>Genomic Encyclopedia of Type Strains, Phase III (KMG-III): the genomes of soil and plant-associated and newly described type strains.</title>
        <authorList>
            <person name="Whitman W."/>
        </authorList>
    </citation>
    <scope>NUCLEOTIDE SEQUENCE [LARGE SCALE GENOMIC DNA]</scope>
    <source>
        <strain evidence="2 3">CECT 7946</strain>
    </source>
</reference>
<accession>A0A3D9HB74</accession>
<feature type="transmembrane region" description="Helical" evidence="1">
    <location>
        <begin position="148"/>
        <end position="171"/>
    </location>
</feature>
<feature type="transmembrane region" description="Helical" evidence="1">
    <location>
        <begin position="177"/>
        <end position="198"/>
    </location>
</feature>
<gene>
    <name evidence="2" type="ORF">DFQ10_101487</name>
</gene>
<feature type="transmembrane region" description="Helical" evidence="1">
    <location>
        <begin position="88"/>
        <end position="109"/>
    </location>
</feature>